<dbReference type="Proteomes" id="UP000481861">
    <property type="component" value="Unassembled WGS sequence"/>
</dbReference>
<dbReference type="EMBL" id="JAADJZ010000018">
    <property type="protein sequence ID" value="KAF2868835.1"/>
    <property type="molecule type" value="Genomic_DNA"/>
</dbReference>
<evidence type="ECO:0000256" key="1">
    <source>
        <dbReference type="SAM" id="MobiDB-lite"/>
    </source>
</evidence>
<gene>
    <name evidence="3" type="ORF">BDV95DRAFT_609742</name>
</gene>
<feature type="signal peptide" evidence="2">
    <location>
        <begin position="1"/>
        <end position="20"/>
    </location>
</feature>
<feature type="chain" id="PRO_5029019287" description="Secreted protein" evidence="2">
    <location>
        <begin position="21"/>
        <end position="124"/>
    </location>
</feature>
<evidence type="ECO:0008006" key="5">
    <source>
        <dbReference type="Google" id="ProtNLM"/>
    </source>
</evidence>
<accession>A0A7C8M6M3</accession>
<evidence type="ECO:0000256" key="2">
    <source>
        <dbReference type="SAM" id="SignalP"/>
    </source>
</evidence>
<keyword evidence="4" id="KW-1185">Reference proteome</keyword>
<feature type="compositionally biased region" description="Basic and acidic residues" evidence="1">
    <location>
        <begin position="110"/>
        <end position="124"/>
    </location>
</feature>
<protein>
    <recommendedName>
        <fullName evidence="5">Secreted protein</fullName>
    </recommendedName>
</protein>
<organism evidence="3 4">
    <name type="scientific">Massariosphaeria phaeospora</name>
    <dbReference type="NCBI Taxonomy" id="100035"/>
    <lineage>
        <taxon>Eukaryota</taxon>
        <taxon>Fungi</taxon>
        <taxon>Dikarya</taxon>
        <taxon>Ascomycota</taxon>
        <taxon>Pezizomycotina</taxon>
        <taxon>Dothideomycetes</taxon>
        <taxon>Pleosporomycetidae</taxon>
        <taxon>Pleosporales</taxon>
        <taxon>Pleosporales incertae sedis</taxon>
        <taxon>Massariosphaeria</taxon>
    </lineage>
</organism>
<name>A0A7C8M6M3_9PLEO</name>
<sequence>MFHPLILATSLLSLTLTTTAFSVRASDVQGCRGTGVSATMSVDGGCQAGMTQIGSLNIGWSADTDNDLVVVLYTDDKCCHAAQAETLDWSDVCQQAPDGVKSWRVVDPNDPGKGKQGEDYECKK</sequence>
<feature type="region of interest" description="Disordered" evidence="1">
    <location>
        <begin position="103"/>
        <end position="124"/>
    </location>
</feature>
<comment type="caution">
    <text evidence="3">The sequence shown here is derived from an EMBL/GenBank/DDBJ whole genome shotgun (WGS) entry which is preliminary data.</text>
</comment>
<dbReference type="AlphaFoldDB" id="A0A7C8M6M3"/>
<reference evidence="3 4" key="1">
    <citation type="submission" date="2020-01" db="EMBL/GenBank/DDBJ databases">
        <authorList>
            <consortium name="DOE Joint Genome Institute"/>
            <person name="Haridas S."/>
            <person name="Albert R."/>
            <person name="Binder M."/>
            <person name="Bloem J."/>
            <person name="Labutti K."/>
            <person name="Salamov A."/>
            <person name="Andreopoulos B."/>
            <person name="Baker S.E."/>
            <person name="Barry K."/>
            <person name="Bills G."/>
            <person name="Bluhm B.H."/>
            <person name="Cannon C."/>
            <person name="Castanera R."/>
            <person name="Culley D.E."/>
            <person name="Daum C."/>
            <person name="Ezra D."/>
            <person name="Gonzalez J.B."/>
            <person name="Henrissat B."/>
            <person name="Kuo A."/>
            <person name="Liang C."/>
            <person name="Lipzen A."/>
            <person name="Lutzoni F."/>
            <person name="Magnuson J."/>
            <person name="Mondo S."/>
            <person name="Nolan M."/>
            <person name="Ohm R."/>
            <person name="Pangilinan J."/>
            <person name="Park H.-J.H."/>
            <person name="Ramirez L."/>
            <person name="Alfaro M."/>
            <person name="Sun H."/>
            <person name="Tritt A."/>
            <person name="Yoshinaga Y."/>
            <person name="Zwiers L.-H.L."/>
            <person name="Turgeon B.G."/>
            <person name="Goodwin S.B."/>
            <person name="Spatafora J.W."/>
            <person name="Crous P.W."/>
            <person name="Grigoriev I.V."/>
        </authorList>
    </citation>
    <scope>NUCLEOTIDE SEQUENCE [LARGE SCALE GENOMIC DNA]</scope>
    <source>
        <strain evidence="3 4">CBS 611.86</strain>
    </source>
</reference>
<dbReference type="OrthoDB" id="5407769at2759"/>
<evidence type="ECO:0000313" key="3">
    <source>
        <dbReference type="EMBL" id="KAF2868835.1"/>
    </source>
</evidence>
<keyword evidence="2" id="KW-0732">Signal</keyword>
<evidence type="ECO:0000313" key="4">
    <source>
        <dbReference type="Proteomes" id="UP000481861"/>
    </source>
</evidence>
<proteinExistence type="predicted"/>